<accession>A0A1S1J9M9</accession>
<reference evidence="1" key="1">
    <citation type="submission" date="2016-09" db="EMBL/GenBank/DDBJ databases">
        <authorList>
            <person name="Capua I."/>
            <person name="De Benedictis P."/>
            <person name="Joannis T."/>
            <person name="Lombin L.H."/>
            <person name="Cattoli G."/>
        </authorList>
    </citation>
    <scope>NUCLEOTIDE SEQUENCE [LARGE SCALE GENOMIC DNA]</scope>
    <source>
        <strain evidence="1">MSU</strain>
    </source>
</reference>
<dbReference type="Gene3D" id="2.60.40.1930">
    <property type="match status" value="1"/>
</dbReference>
<dbReference type="RefSeq" id="WP_070905939.1">
    <property type="nucleotide sequence ID" value="NZ_MIKE01000011.1"/>
</dbReference>
<dbReference type="EMBL" id="MIKE01000011">
    <property type="protein sequence ID" value="OHT46155.1"/>
    <property type="molecule type" value="Genomic_DNA"/>
</dbReference>
<evidence type="ECO:0000313" key="3">
    <source>
        <dbReference type="Proteomes" id="UP000180252"/>
    </source>
</evidence>
<keyword evidence="4" id="KW-1185">Reference proteome</keyword>
<protein>
    <recommendedName>
        <fullName evidence="5">TonB-dependent receptor plug domain-containing protein</fullName>
    </recommendedName>
</protein>
<comment type="caution">
    <text evidence="1">The sequence shown here is derived from an EMBL/GenBank/DDBJ whole genome shotgun (WGS) entry which is preliminary data.</text>
</comment>
<dbReference type="OrthoDB" id="679547at2"/>
<dbReference type="AlphaFoldDB" id="A0A1S1J9M9"/>
<dbReference type="Proteomes" id="UP000180252">
    <property type="component" value="Unassembled WGS sequence"/>
</dbReference>
<name>A0A1S1J9M9_9FLAO</name>
<evidence type="ECO:0008006" key="5">
    <source>
        <dbReference type="Google" id="ProtNLM"/>
    </source>
</evidence>
<sequence>MDRLKQITIITLAMCFQQILFAQKNNAVTELNTIDQNLNESIYISTNANSYITGESLFYKIFCINKSTNEISKYSKVAYLQLIDKNKTTILTHKLFLENGTAGSDFFIPTTLETGNYKIIGYTNWMLNKEVSEYCNIDIYILNPYKDKPVNTISQKEVTLAETITNRDISFNLKSKIYKNRDQAELQINTNSDEFTKGNYVLSVRKADGFIAQKKINFEELSAGNTYKSSLSEIKNPNFLLPELRGELISGKIRSRNADIKNKKVALSIVGKNYTLKLAKTDNEGNFIFNLEKPNSNSNVIVQILEDNKQDYTIEMDKPKNINFSNLSFPEFQFNSDFKQNISERLISTQIENAYYNLKKDSILASNDTIPFYNNLSKEFKLDAFTRFATMEETITEVVKGVYFSKDKNNYAIHVYDYDPNYESPLPTLIIVDGLIIEDLNELFRYNPKNIHKINVVKGIYNYGAKSFNGLVSFTTKNGDYETKLKGSFIIRPELLRPQSKKEYFKPDYTGTKNERIPDYRHQLLWIPKVDLSDTNSKIQFYTSDVSGKFEITLEGFSASGKPVFIKETIEVKEALSN</sequence>
<evidence type="ECO:0000313" key="4">
    <source>
        <dbReference type="Proteomes" id="UP000198319"/>
    </source>
</evidence>
<evidence type="ECO:0000313" key="1">
    <source>
        <dbReference type="EMBL" id="OHT46155.1"/>
    </source>
</evidence>
<dbReference type="STRING" id="1278819.BHE19_01160"/>
<gene>
    <name evidence="2" type="ORF">B0A71_01185</name>
    <name evidence="1" type="ORF">BHE19_01160</name>
</gene>
<organism evidence="1 3">
    <name type="scientific">Flavobacterium tructae</name>
    <dbReference type="NCBI Taxonomy" id="1114873"/>
    <lineage>
        <taxon>Bacteria</taxon>
        <taxon>Pseudomonadati</taxon>
        <taxon>Bacteroidota</taxon>
        <taxon>Flavobacteriia</taxon>
        <taxon>Flavobacteriales</taxon>
        <taxon>Flavobacteriaceae</taxon>
        <taxon>Flavobacterium</taxon>
    </lineage>
</organism>
<dbReference type="EMBL" id="MUHG01000002">
    <property type="protein sequence ID" value="OXB22114.1"/>
    <property type="molecule type" value="Genomic_DNA"/>
</dbReference>
<dbReference type="Proteomes" id="UP000198319">
    <property type="component" value="Unassembled WGS sequence"/>
</dbReference>
<evidence type="ECO:0000313" key="2">
    <source>
        <dbReference type="EMBL" id="OXB22114.1"/>
    </source>
</evidence>
<proteinExistence type="predicted"/>
<reference evidence="2 4" key="3">
    <citation type="submission" date="2016-11" db="EMBL/GenBank/DDBJ databases">
        <title>Whole genomes of Flavobacteriaceae.</title>
        <authorList>
            <person name="Stine C."/>
            <person name="Li C."/>
            <person name="Tadesse D."/>
        </authorList>
    </citation>
    <scope>NUCLEOTIDE SEQUENCE [LARGE SCALE GENOMIC DNA]</scope>
    <source>
        <strain evidence="2 4">ATCC BAA-2541</strain>
    </source>
</reference>
<reference evidence="3" key="2">
    <citation type="submission" date="2016-09" db="EMBL/GenBank/DDBJ databases">
        <authorList>
            <person name="Chen S."/>
            <person name="Walker E."/>
        </authorList>
    </citation>
    <scope>NUCLEOTIDE SEQUENCE [LARGE SCALE GENOMIC DNA]</scope>
    <source>
        <strain evidence="3">MSU</strain>
    </source>
</reference>